<gene>
    <name evidence="1" type="ORF">MVEN_01409600</name>
</gene>
<dbReference type="AlphaFoldDB" id="A0A8H7CSN7"/>
<keyword evidence="2" id="KW-1185">Reference proteome</keyword>
<dbReference type="EMBL" id="JACAZI010000011">
    <property type="protein sequence ID" value="KAF7348894.1"/>
    <property type="molecule type" value="Genomic_DNA"/>
</dbReference>
<reference evidence="1" key="1">
    <citation type="submission" date="2020-05" db="EMBL/GenBank/DDBJ databases">
        <title>Mycena genomes resolve the evolution of fungal bioluminescence.</title>
        <authorList>
            <person name="Tsai I.J."/>
        </authorList>
    </citation>
    <scope>NUCLEOTIDE SEQUENCE</scope>
    <source>
        <strain evidence="1">CCC161011</strain>
    </source>
</reference>
<dbReference type="OrthoDB" id="3244185at2759"/>
<evidence type="ECO:0000313" key="2">
    <source>
        <dbReference type="Proteomes" id="UP000620124"/>
    </source>
</evidence>
<evidence type="ECO:0000313" key="1">
    <source>
        <dbReference type="EMBL" id="KAF7348894.1"/>
    </source>
</evidence>
<dbReference type="Proteomes" id="UP000620124">
    <property type="component" value="Unassembled WGS sequence"/>
</dbReference>
<sequence length="166" mass="18148">MTISAPTALPATLTLTYKIAQTHPTELRNIDVASIINPAGINAQQFLLAVKAYLQQHGSSFVPQSFDRFALFKRITITLPPILQVSKLKLRNVVRASPPIAAVPGTRNHGEHAYHDFALIRTGERNAVTDGTALEGLRVAQVRVLFSLPSYYSAPFNAAKPLAYIE</sequence>
<organism evidence="1 2">
    <name type="scientific">Mycena venus</name>
    <dbReference type="NCBI Taxonomy" id="2733690"/>
    <lineage>
        <taxon>Eukaryota</taxon>
        <taxon>Fungi</taxon>
        <taxon>Dikarya</taxon>
        <taxon>Basidiomycota</taxon>
        <taxon>Agaricomycotina</taxon>
        <taxon>Agaricomycetes</taxon>
        <taxon>Agaricomycetidae</taxon>
        <taxon>Agaricales</taxon>
        <taxon>Marasmiineae</taxon>
        <taxon>Mycenaceae</taxon>
        <taxon>Mycena</taxon>
    </lineage>
</organism>
<protein>
    <submittedName>
        <fullName evidence="1">Uncharacterized protein</fullName>
    </submittedName>
</protein>
<name>A0A8H7CSN7_9AGAR</name>
<comment type="caution">
    <text evidence="1">The sequence shown here is derived from an EMBL/GenBank/DDBJ whole genome shotgun (WGS) entry which is preliminary data.</text>
</comment>
<accession>A0A8H7CSN7</accession>
<proteinExistence type="predicted"/>